<sequence length="250" mass="28129">MSKNPSHPDFETMSHFDFLNKFKRLRLFEPSLGFLGFFLLTLCFIYCFFYLDYRAVPKGLRISTQSDRFVWLRFNGSGSGEDPKIEFLSEIGSGCDVFEGDWAWDESYPLYQSRDCRFLDDGFRCSENGRPDLFYTKWCWQPKACDLPRFVLYLCFSIVCVFLDSSKISRPISVGSSSTTASNSFNSLILILTLILTLSPPLSPPCGCFDKDNGSLVSKVTSIDVSVNESQDSKDKVAVATGATKPANPS</sequence>
<keyword evidence="2" id="KW-1185">Reference proteome</keyword>
<dbReference type="EMBL" id="CM045763">
    <property type="protein sequence ID" value="KAI8022968.1"/>
    <property type="molecule type" value="Genomic_DNA"/>
</dbReference>
<gene>
    <name evidence="1" type="ORF">LOK49_LG03G02028</name>
</gene>
<evidence type="ECO:0000313" key="2">
    <source>
        <dbReference type="Proteomes" id="UP001060215"/>
    </source>
</evidence>
<reference evidence="1 2" key="1">
    <citation type="journal article" date="2022" name="Plant J.">
        <title>Chromosome-level genome of Camellia lanceoleosa provides a valuable resource for understanding genome evolution and self-incompatibility.</title>
        <authorList>
            <person name="Gong W."/>
            <person name="Xiao S."/>
            <person name="Wang L."/>
            <person name="Liao Z."/>
            <person name="Chang Y."/>
            <person name="Mo W."/>
            <person name="Hu G."/>
            <person name="Li W."/>
            <person name="Zhao G."/>
            <person name="Zhu H."/>
            <person name="Hu X."/>
            <person name="Ji K."/>
            <person name="Xiang X."/>
            <person name="Song Q."/>
            <person name="Yuan D."/>
            <person name="Jin S."/>
            <person name="Zhang L."/>
        </authorList>
    </citation>
    <scope>NUCLEOTIDE SEQUENCE [LARGE SCALE GENOMIC DNA]</scope>
    <source>
        <strain evidence="1">SQ_2022a</strain>
    </source>
</reference>
<dbReference type="Proteomes" id="UP001060215">
    <property type="component" value="Chromosome 6"/>
</dbReference>
<name>A0ACC0IBL8_9ERIC</name>
<organism evidence="1 2">
    <name type="scientific">Camellia lanceoleosa</name>
    <dbReference type="NCBI Taxonomy" id="1840588"/>
    <lineage>
        <taxon>Eukaryota</taxon>
        <taxon>Viridiplantae</taxon>
        <taxon>Streptophyta</taxon>
        <taxon>Embryophyta</taxon>
        <taxon>Tracheophyta</taxon>
        <taxon>Spermatophyta</taxon>
        <taxon>Magnoliopsida</taxon>
        <taxon>eudicotyledons</taxon>
        <taxon>Gunneridae</taxon>
        <taxon>Pentapetalae</taxon>
        <taxon>asterids</taxon>
        <taxon>Ericales</taxon>
        <taxon>Theaceae</taxon>
        <taxon>Camellia</taxon>
    </lineage>
</organism>
<comment type="caution">
    <text evidence="1">The sequence shown here is derived from an EMBL/GenBank/DDBJ whole genome shotgun (WGS) entry which is preliminary data.</text>
</comment>
<accession>A0ACC0IBL8</accession>
<protein>
    <submittedName>
        <fullName evidence="1">Protein trichome birefringence-like 11</fullName>
    </submittedName>
</protein>
<evidence type="ECO:0000313" key="1">
    <source>
        <dbReference type="EMBL" id="KAI8022968.1"/>
    </source>
</evidence>
<proteinExistence type="predicted"/>